<dbReference type="AlphaFoldDB" id="A0A1C4V115"/>
<organism evidence="1 2">
    <name type="scientific">Micromonospora echinospora</name>
    <name type="common">Micromonospora purpurea</name>
    <dbReference type="NCBI Taxonomy" id="1877"/>
    <lineage>
        <taxon>Bacteria</taxon>
        <taxon>Bacillati</taxon>
        <taxon>Actinomycetota</taxon>
        <taxon>Actinomycetes</taxon>
        <taxon>Micromonosporales</taxon>
        <taxon>Micromonosporaceae</taxon>
        <taxon>Micromonospora</taxon>
    </lineage>
</organism>
<dbReference type="EMBL" id="LT607413">
    <property type="protein sequence ID" value="SCE77495.1"/>
    <property type="molecule type" value="Genomic_DNA"/>
</dbReference>
<dbReference type="RefSeq" id="WP_143740223.1">
    <property type="nucleotide sequence ID" value="NZ_LT607413.1"/>
</dbReference>
<dbReference type="Proteomes" id="UP000198253">
    <property type="component" value="Chromosome I"/>
</dbReference>
<evidence type="ECO:0000313" key="2">
    <source>
        <dbReference type="Proteomes" id="UP000198253"/>
    </source>
</evidence>
<keyword evidence="2" id="KW-1185">Reference proteome</keyword>
<gene>
    <name evidence="1" type="ORF">GA0070618_0833</name>
</gene>
<accession>A0A1C4V115</accession>
<protein>
    <submittedName>
        <fullName evidence="1">Uncharacterized protein</fullName>
    </submittedName>
</protein>
<evidence type="ECO:0000313" key="1">
    <source>
        <dbReference type="EMBL" id="SCE77495.1"/>
    </source>
</evidence>
<dbReference type="InParanoid" id="A0A1C4V115"/>
<dbReference type="OrthoDB" id="3544312at2"/>
<reference evidence="2" key="1">
    <citation type="submission" date="2016-06" db="EMBL/GenBank/DDBJ databases">
        <authorList>
            <person name="Varghese N."/>
            <person name="Submissions Spin"/>
        </authorList>
    </citation>
    <scope>NUCLEOTIDE SEQUENCE [LARGE SCALE GENOMIC DNA]</scope>
    <source>
        <strain evidence="2">DSM 43816</strain>
    </source>
</reference>
<sequence length="300" mass="30960">MSDQTRFRRFGARGIVLALGVALAGVAIPASPASAAIPGLMRMTAVSGNSSANFQTATAVCPIGKVLLGTGFEIAGGNGAVTVDDFRINGSPTTPPTAVTVGAYEVDDFEENWMVKAYAVCADPIPGLVRIAVSSPYDSADFQSVTATCPTGKVLTSSGFELHEIVGKGIADDLRPNGTLANPPTSVTLGVYEADPFFGEWSATVYAVCANPIPGLVQATALSVPNSNNFNNIVAVCLPGKVLLGGGFELRNAFGEVLVDDFVPNGGPVTPPVSVIVGAFEQGPFDEDWTIRSYAICANL</sequence>
<name>A0A1C4V115_MICEC</name>
<proteinExistence type="predicted"/>